<feature type="non-terminal residue" evidence="1">
    <location>
        <position position="1"/>
    </location>
</feature>
<dbReference type="EMBL" id="BMAT01013510">
    <property type="protein sequence ID" value="GFS14342.1"/>
    <property type="molecule type" value="Genomic_DNA"/>
</dbReference>
<accession>A0AAV4IVD6</accession>
<sequence length="229" mass="24963">SAKEFKVQNAGKTCALLSLEGSLQLTATQNEKQIATESLQFSKATLIAGSTCTLIKLNMTSSAEVWFQFDAVQKDFKVTPVSKFVPESVFGKDVNDTEPLDLKAAALEQFPQTGYFKCNSASKLNFIPESETVDYNYTVTATVTNFEIQSADGDAFLKTGSVTVELPVSKDYLKASEGYYICNAKLDKSKDGVTLSSKDFKYRAFDKDSKGFDGNGEFPALFCSGVNVV</sequence>
<evidence type="ECO:0000313" key="1">
    <source>
        <dbReference type="EMBL" id="GFS14342.1"/>
    </source>
</evidence>
<evidence type="ECO:0008006" key="3">
    <source>
        <dbReference type="Google" id="ProtNLM"/>
    </source>
</evidence>
<protein>
    <recommendedName>
        <fullName evidence="3">Ig-like domain-containing protein</fullName>
    </recommendedName>
</protein>
<name>A0AAV4IVD6_9GAST</name>
<comment type="caution">
    <text evidence="1">The sequence shown here is derived from an EMBL/GenBank/DDBJ whole genome shotgun (WGS) entry which is preliminary data.</text>
</comment>
<reference evidence="1 2" key="1">
    <citation type="journal article" date="2021" name="Elife">
        <title>Chloroplast acquisition without the gene transfer in kleptoplastic sea slugs, Plakobranchus ocellatus.</title>
        <authorList>
            <person name="Maeda T."/>
            <person name="Takahashi S."/>
            <person name="Yoshida T."/>
            <person name="Shimamura S."/>
            <person name="Takaki Y."/>
            <person name="Nagai Y."/>
            <person name="Toyoda A."/>
            <person name="Suzuki Y."/>
            <person name="Arimoto A."/>
            <person name="Ishii H."/>
            <person name="Satoh N."/>
            <person name="Nishiyama T."/>
            <person name="Hasebe M."/>
            <person name="Maruyama T."/>
            <person name="Minagawa J."/>
            <person name="Obokata J."/>
            <person name="Shigenobu S."/>
        </authorList>
    </citation>
    <scope>NUCLEOTIDE SEQUENCE [LARGE SCALE GENOMIC DNA]</scope>
</reference>
<keyword evidence="2" id="KW-1185">Reference proteome</keyword>
<proteinExistence type="predicted"/>
<organism evidence="1 2">
    <name type="scientific">Elysia marginata</name>
    <dbReference type="NCBI Taxonomy" id="1093978"/>
    <lineage>
        <taxon>Eukaryota</taxon>
        <taxon>Metazoa</taxon>
        <taxon>Spiralia</taxon>
        <taxon>Lophotrochozoa</taxon>
        <taxon>Mollusca</taxon>
        <taxon>Gastropoda</taxon>
        <taxon>Heterobranchia</taxon>
        <taxon>Euthyneura</taxon>
        <taxon>Panpulmonata</taxon>
        <taxon>Sacoglossa</taxon>
        <taxon>Placobranchoidea</taxon>
        <taxon>Plakobranchidae</taxon>
        <taxon>Elysia</taxon>
    </lineage>
</organism>
<evidence type="ECO:0000313" key="2">
    <source>
        <dbReference type="Proteomes" id="UP000762676"/>
    </source>
</evidence>
<dbReference type="Gene3D" id="2.40.160.110">
    <property type="match status" value="1"/>
</dbReference>
<dbReference type="Proteomes" id="UP000762676">
    <property type="component" value="Unassembled WGS sequence"/>
</dbReference>
<gene>
    <name evidence="1" type="ORF">ElyMa_006744100</name>
</gene>
<dbReference type="AlphaFoldDB" id="A0AAV4IVD6"/>